<comment type="caution">
    <text evidence="1">The sequence shown here is derived from an EMBL/GenBank/DDBJ whole genome shotgun (WGS) entry which is preliminary data.</text>
</comment>
<dbReference type="InterPro" id="IPR008321">
    <property type="entry name" value="UCP032146"/>
</dbReference>
<dbReference type="EMBL" id="BSFK01000005">
    <property type="protein sequence ID" value="GLK75475.1"/>
    <property type="molecule type" value="Genomic_DNA"/>
</dbReference>
<protein>
    <submittedName>
        <fullName evidence="1">UPF0262 protein</fullName>
    </submittedName>
</protein>
<dbReference type="NCBIfam" id="NF002769">
    <property type="entry name" value="PRK02853.1"/>
    <property type="match status" value="1"/>
</dbReference>
<organism evidence="1 2">
    <name type="scientific">Methylopila jiangsuensis</name>
    <dbReference type="NCBI Taxonomy" id="586230"/>
    <lineage>
        <taxon>Bacteria</taxon>
        <taxon>Pseudomonadati</taxon>
        <taxon>Pseudomonadota</taxon>
        <taxon>Alphaproteobacteria</taxon>
        <taxon>Hyphomicrobiales</taxon>
        <taxon>Methylopilaceae</taxon>
        <taxon>Methylopila</taxon>
    </lineage>
</organism>
<reference evidence="1" key="1">
    <citation type="journal article" date="2014" name="Int. J. Syst. Evol. Microbiol.">
        <title>Complete genome sequence of Corynebacterium casei LMG S-19264T (=DSM 44701T), isolated from a smear-ripened cheese.</title>
        <authorList>
            <consortium name="US DOE Joint Genome Institute (JGI-PGF)"/>
            <person name="Walter F."/>
            <person name="Albersmeier A."/>
            <person name="Kalinowski J."/>
            <person name="Ruckert C."/>
        </authorList>
    </citation>
    <scope>NUCLEOTIDE SEQUENCE</scope>
    <source>
        <strain evidence="1">VKM B-2555</strain>
    </source>
</reference>
<name>A0A9W6N2N9_9HYPH</name>
<keyword evidence="2" id="KW-1185">Reference proteome</keyword>
<proteinExistence type="predicted"/>
<gene>
    <name evidence="1" type="ORF">GCM10008171_07290</name>
</gene>
<accession>A0A9W6N2N9</accession>
<sequence length="163" mass="17907">MTAPARDPARKLVAVTIDEASIGRAAPEVEHERQIAIYDLIEDNAFAPREAGEGPFALLIGLVDRKLALNVTLASDGSAVVTHFLSLTPFMKILKDYFLVCESYYSAIRSASPSQIEAIDMGRRGLHDEGAQVLAERLKDKIEIDHDTARRLFTLIAALSWKG</sequence>
<reference evidence="1" key="2">
    <citation type="submission" date="2023-01" db="EMBL/GenBank/DDBJ databases">
        <authorList>
            <person name="Sun Q."/>
            <person name="Evtushenko L."/>
        </authorList>
    </citation>
    <scope>NUCLEOTIDE SEQUENCE</scope>
    <source>
        <strain evidence="1">VKM B-2555</strain>
    </source>
</reference>
<evidence type="ECO:0000313" key="1">
    <source>
        <dbReference type="EMBL" id="GLK75475.1"/>
    </source>
</evidence>
<dbReference type="AlphaFoldDB" id="A0A9W6N2N9"/>
<dbReference type="PIRSF" id="PIRSF032146">
    <property type="entry name" value="UCP032146"/>
    <property type="match status" value="1"/>
</dbReference>
<dbReference type="RefSeq" id="WP_271203423.1">
    <property type="nucleotide sequence ID" value="NZ_BSFK01000005.1"/>
</dbReference>
<dbReference type="Pfam" id="PF06793">
    <property type="entry name" value="UPF0262"/>
    <property type="match status" value="1"/>
</dbReference>
<dbReference type="Proteomes" id="UP001143364">
    <property type="component" value="Unassembled WGS sequence"/>
</dbReference>
<evidence type="ECO:0000313" key="2">
    <source>
        <dbReference type="Proteomes" id="UP001143364"/>
    </source>
</evidence>